<dbReference type="GO" id="GO:0032259">
    <property type="term" value="P:methylation"/>
    <property type="evidence" value="ECO:0007669"/>
    <property type="project" value="UniProtKB-KW"/>
</dbReference>
<evidence type="ECO:0000313" key="5">
    <source>
        <dbReference type="Proteomes" id="UP000184139"/>
    </source>
</evidence>
<organism evidence="4 5">
    <name type="scientific">Desulfofustis glycolicus DSM 9705</name>
    <dbReference type="NCBI Taxonomy" id="1121409"/>
    <lineage>
        <taxon>Bacteria</taxon>
        <taxon>Pseudomonadati</taxon>
        <taxon>Thermodesulfobacteriota</taxon>
        <taxon>Desulfobulbia</taxon>
        <taxon>Desulfobulbales</taxon>
        <taxon>Desulfocapsaceae</taxon>
        <taxon>Desulfofustis</taxon>
    </lineage>
</organism>
<name>A0A1M5XA64_9BACT</name>
<dbReference type="InterPro" id="IPR029063">
    <property type="entry name" value="SAM-dependent_MTases_sf"/>
</dbReference>
<dbReference type="InterPro" id="IPR050602">
    <property type="entry name" value="Malonyl-ACP_OMT"/>
</dbReference>
<dbReference type="AlphaFoldDB" id="A0A1M5XA64"/>
<dbReference type="InterPro" id="IPR013216">
    <property type="entry name" value="Methyltransf_11"/>
</dbReference>
<reference evidence="4 5" key="1">
    <citation type="submission" date="2016-11" db="EMBL/GenBank/DDBJ databases">
        <authorList>
            <person name="Jaros S."/>
            <person name="Januszkiewicz K."/>
            <person name="Wedrychowicz H."/>
        </authorList>
    </citation>
    <scope>NUCLEOTIDE SEQUENCE [LARGE SCALE GENOMIC DNA]</scope>
    <source>
        <strain evidence="4 5">DSM 9705</strain>
    </source>
</reference>
<evidence type="ECO:0000256" key="1">
    <source>
        <dbReference type="ARBA" id="ARBA00022603"/>
    </source>
</evidence>
<accession>A0A1M5XA64</accession>
<proteinExistence type="predicted"/>
<dbReference type="STRING" id="1121409.SAMN02745124_02890"/>
<dbReference type="PANTHER" id="PTHR13090">
    <property type="entry name" value="ARGININE-HYDROXYLASE NDUFAF5, MITOCHONDRIAL"/>
    <property type="match status" value="1"/>
</dbReference>
<dbReference type="Pfam" id="PF08241">
    <property type="entry name" value="Methyltransf_11"/>
    <property type="match status" value="1"/>
</dbReference>
<dbReference type="RefSeq" id="WP_073377208.1">
    <property type="nucleotide sequence ID" value="NZ_FQXS01000018.1"/>
</dbReference>
<feature type="domain" description="Methyltransferase type 11" evidence="3">
    <location>
        <begin position="52"/>
        <end position="149"/>
    </location>
</feature>
<dbReference type="OrthoDB" id="9786194at2"/>
<dbReference type="Gene3D" id="3.40.50.150">
    <property type="entry name" value="Vaccinia Virus protein VP39"/>
    <property type="match status" value="1"/>
</dbReference>
<evidence type="ECO:0000259" key="3">
    <source>
        <dbReference type="Pfam" id="PF08241"/>
    </source>
</evidence>
<protein>
    <submittedName>
        <fullName evidence="4">Malonyl-CoA O-methyltransferase</fullName>
    </submittedName>
</protein>
<dbReference type="CDD" id="cd02440">
    <property type="entry name" value="AdoMet_MTases"/>
    <property type="match status" value="1"/>
</dbReference>
<keyword evidence="1 4" id="KW-0489">Methyltransferase</keyword>
<dbReference type="GO" id="GO:0008757">
    <property type="term" value="F:S-adenosylmethionine-dependent methyltransferase activity"/>
    <property type="evidence" value="ECO:0007669"/>
    <property type="project" value="InterPro"/>
</dbReference>
<keyword evidence="5" id="KW-1185">Reference proteome</keyword>
<evidence type="ECO:0000256" key="2">
    <source>
        <dbReference type="ARBA" id="ARBA00022679"/>
    </source>
</evidence>
<dbReference type="PANTHER" id="PTHR13090:SF1">
    <property type="entry name" value="ARGININE-HYDROXYLASE NDUFAF5, MITOCHONDRIAL"/>
    <property type="match status" value="1"/>
</dbReference>
<dbReference type="EMBL" id="FQXS01000018">
    <property type="protein sequence ID" value="SHH96424.1"/>
    <property type="molecule type" value="Genomic_DNA"/>
</dbReference>
<keyword evidence="2 4" id="KW-0808">Transferase</keyword>
<dbReference type="Proteomes" id="UP000184139">
    <property type="component" value="Unassembled WGS sequence"/>
</dbReference>
<evidence type="ECO:0000313" key="4">
    <source>
        <dbReference type="EMBL" id="SHH96424.1"/>
    </source>
</evidence>
<dbReference type="SUPFAM" id="SSF53335">
    <property type="entry name" value="S-adenosyl-L-methionine-dependent methyltransferases"/>
    <property type="match status" value="1"/>
</dbReference>
<gene>
    <name evidence="4" type="ORF">SAMN02745124_02890</name>
</gene>
<sequence>MSGRGGVVKERVARAFLRGRQSYDREAVIQRAVNERLLYLLERGPDEMRRVLEVGCCTGMLTEEIVRRHAPDLLFVNDLVEQFFDTVSERLPEGDRARLQPWFGDIERCALPGQLDLVVSSSTLQWLDDLDAFFARMAGVLVPGGRLIFSMFGRETLGEVTELTGVGLHYPTFRQVRDALDHHFRIDHGEVLRDRLSFSEPRAVLRHIQATGVGGVGGYTWTPRRLEYFCREYRRRFGDEQGVGLSYVSYLFTAEKRP</sequence>